<dbReference type="PROSITE" id="PS50297">
    <property type="entry name" value="ANK_REP_REGION"/>
    <property type="match status" value="3"/>
</dbReference>
<proteinExistence type="predicted"/>
<dbReference type="EnsemblMetazoa" id="Aqu2.1.41604_001">
    <property type="protein sequence ID" value="Aqu2.1.41604_001"/>
    <property type="gene ID" value="Aqu2.1.41604"/>
</dbReference>
<feature type="compositionally biased region" description="Polar residues" evidence="4">
    <location>
        <begin position="13"/>
        <end position="23"/>
    </location>
</feature>
<dbReference type="InterPro" id="IPR036770">
    <property type="entry name" value="Ankyrin_rpt-contain_sf"/>
</dbReference>
<dbReference type="AlphaFoldDB" id="A0A1X7VNZ4"/>
<feature type="region of interest" description="Disordered" evidence="4">
    <location>
        <begin position="236"/>
        <end position="272"/>
    </location>
</feature>
<dbReference type="EnsemblMetazoa" id="XM_020005290.1">
    <property type="protein sequence ID" value="XP_019860849.1"/>
    <property type="gene ID" value="LOC100639937"/>
</dbReference>
<feature type="compositionally biased region" description="Polar residues" evidence="4">
    <location>
        <begin position="249"/>
        <end position="264"/>
    </location>
</feature>
<keyword evidence="6" id="KW-1185">Reference proteome</keyword>
<evidence type="ECO:0000256" key="2">
    <source>
        <dbReference type="ARBA" id="ARBA00023043"/>
    </source>
</evidence>
<dbReference type="PANTHER" id="PTHR24171">
    <property type="entry name" value="ANKYRIN REPEAT DOMAIN-CONTAINING PROTEIN 39-RELATED"/>
    <property type="match status" value="1"/>
</dbReference>
<dbReference type="Proteomes" id="UP000007879">
    <property type="component" value="Unassembled WGS sequence"/>
</dbReference>
<accession>A0A1X7VNZ4</accession>
<name>A0A1X7VNZ4_AMPQE</name>
<keyword evidence="2 3" id="KW-0040">ANK repeat</keyword>
<dbReference type="STRING" id="400682.A0A1X7VNZ4"/>
<feature type="compositionally biased region" description="Gly residues" evidence="4">
    <location>
        <begin position="1"/>
        <end position="10"/>
    </location>
</feature>
<dbReference type="InParanoid" id="A0A1X7VNZ4"/>
<evidence type="ECO:0000256" key="1">
    <source>
        <dbReference type="ARBA" id="ARBA00022737"/>
    </source>
</evidence>
<dbReference type="Pfam" id="PF12796">
    <property type="entry name" value="Ank_2"/>
    <property type="match status" value="1"/>
</dbReference>
<dbReference type="InterPro" id="IPR002110">
    <property type="entry name" value="Ankyrin_rpt"/>
</dbReference>
<evidence type="ECO:0000313" key="6">
    <source>
        <dbReference type="Proteomes" id="UP000007879"/>
    </source>
</evidence>
<dbReference type="KEGG" id="aqu:100639937"/>
<dbReference type="SUPFAM" id="SSF48403">
    <property type="entry name" value="Ankyrin repeat"/>
    <property type="match status" value="1"/>
</dbReference>
<feature type="repeat" description="ANK" evidence="3">
    <location>
        <begin position="113"/>
        <end position="145"/>
    </location>
</feature>
<dbReference type="eggNOG" id="KOG4177">
    <property type="taxonomic scope" value="Eukaryota"/>
</dbReference>
<dbReference type="Gene3D" id="1.25.40.20">
    <property type="entry name" value="Ankyrin repeat-containing domain"/>
    <property type="match status" value="2"/>
</dbReference>
<dbReference type="OrthoDB" id="1577640at2759"/>
<dbReference type="PANTHER" id="PTHR24171:SF9">
    <property type="entry name" value="ANKYRIN REPEAT DOMAIN-CONTAINING PROTEIN 39"/>
    <property type="match status" value="1"/>
</dbReference>
<feature type="region of interest" description="Disordered" evidence="4">
    <location>
        <begin position="1"/>
        <end position="23"/>
    </location>
</feature>
<dbReference type="OMA" id="TISEWNK"/>
<keyword evidence="1" id="KW-0677">Repeat</keyword>
<reference evidence="6" key="1">
    <citation type="journal article" date="2010" name="Nature">
        <title>The Amphimedon queenslandica genome and the evolution of animal complexity.</title>
        <authorList>
            <person name="Srivastava M."/>
            <person name="Simakov O."/>
            <person name="Chapman J."/>
            <person name="Fahey B."/>
            <person name="Gauthier M.E."/>
            <person name="Mitros T."/>
            <person name="Richards G.S."/>
            <person name="Conaco C."/>
            <person name="Dacre M."/>
            <person name="Hellsten U."/>
            <person name="Larroux C."/>
            <person name="Putnam N.H."/>
            <person name="Stanke M."/>
            <person name="Adamska M."/>
            <person name="Darling A."/>
            <person name="Degnan S.M."/>
            <person name="Oakley T.H."/>
            <person name="Plachetzki D.C."/>
            <person name="Zhai Y."/>
            <person name="Adamski M."/>
            <person name="Calcino A."/>
            <person name="Cummins S.F."/>
            <person name="Goodstein D.M."/>
            <person name="Harris C."/>
            <person name="Jackson D.J."/>
            <person name="Leys S.P."/>
            <person name="Shu S."/>
            <person name="Woodcroft B.J."/>
            <person name="Vervoort M."/>
            <person name="Kosik K.S."/>
            <person name="Manning G."/>
            <person name="Degnan B.M."/>
            <person name="Rokhsar D.S."/>
        </authorList>
    </citation>
    <scope>NUCLEOTIDE SEQUENCE [LARGE SCALE GENOMIC DNA]</scope>
</reference>
<evidence type="ECO:0000256" key="4">
    <source>
        <dbReference type="SAM" id="MobiDB-lite"/>
    </source>
</evidence>
<dbReference type="SMART" id="SM00248">
    <property type="entry name" value="ANK"/>
    <property type="match status" value="5"/>
</dbReference>
<sequence length="719" mass="80484">MAEGPAGEGGQSKEAQGPSTTAEKLQEVLRLIKEDNESEVLQLLRSDKELLHEACESGSLEAVELLLERKVTISEWNKAHLLPLHLAAKKNHIEIVEALLKHDPDVVDRPSKYGETPLHFACLYGHLPMVKLLIDYKADVRVDDRCGNTALHYAVSSNNPELVEFLLRDKDLVQLINKKNQFHHSPIHRAAVLQCVEVIEVLSNYKARLNIKDKNGLTAYDMASLLYDNKRVLHSKDGSNKTDTIMPIGSTSRVSTHLSPMSTMSDYHSRSSSFSHYRPSVGSIDGSTTSLPVAAGIQKKRASATSSKRPINLSFSHSYSRQASAASSQGSRGSEIYLKDKEQAEKLSEALEKQSSIDGLEKIVLDQTSYEPPIDMFFVPPIESSTMTSNKTSFHSKDHDIKFQIDDGYWALDSNETIDCKMAATLHWNSAFPSDYVFISPIVFVSCKAKRSCEVKLTLPHSLHFPSEKHHKRIIVFFTNTVSIEAIVSSPSHREFRRLATSDLLVDMHSVSFTTSIRYPSLFVVAMTPPPPSFPLLPLRCCLYVACPSDRDQYITNTDISVYVAMNLKTVEMAMKTDVIPHEYTLEEKGFVLSGSVLKINCKSENKDWQITRRGSGHFKYNQILLGPETELETSVSHKRSYPPKESLFVECHDHNKVLKCRINVESDGKELVNMLVTPYAPVRQAPTLDPFNLRESIDLSNNELSSSTESISMKTSVV</sequence>
<organism evidence="5">
    <name type="scientific">Amphimedon queenslandica</name>
    <name type="common">Sponge</name>
    <dbReference type="NCBI Taxonomy" id="400682"/>
    <lineage>
        <taxon>Eukaryota</taxon>
        <taxon>Metazoa</taxon>
        <taxon>Porifera</taxon>
        <taxon>Demospongiae</taxon>
        <taxon>Heteroscleromorpha</taxon>
        <taxon>Haplosclerida</taxon>
        <taxon>Niphatidae</taxon>
        <taxon>Amphimedon</taxon>
    </lineage>
</organism>
<feature type="repeat" description="ANK" evidence="3">
    <location>
        <begin position="146"/>
        <end position="178"/>
    </location>
</feature>
<protein>
    <submittedName>
        <fullName evidence="5">Uncharacterized protein</fullName>
    </submittedName>
</protein>
<evidence type="ECO:0000256" key="3">
    <source>
        <dbReference type="PROSITE-ProRule" id="PRU00023"/>
    </source>
</evidence>
<gene>
    <name evidence="5" type="primary">100639937</name>
</gene>
<reference evidence="5" key="2">
    <citation type="submission" date="2017-05" db="UniProtKB">
        <authorList>
            <consortium name="EnsemblMetazoa"/>
        </authorList>
    </citation>
    <scope>IDENTIFICATION</scope>
</reference>
<feature type="repeat" description="ANK" evidence="3">
    <location>
        <begin position="79"/>
        <end position="111"/>
    </location>
</feature>
<evidence type="ECO:0000313" key="5">
    <source>
        <dbReference type="EnsemblMetazoa" id="Aqu2.1.41604_001"/>
    </source>
</evidence>
<dbReference type="PROSITE" id="PS50088">
    <property type="entry name" value="ANK_REPEAT"/>
    <property type="match status" value="3"/>
</dbReference>